<reference evidence="1 2" key="1">
    <citation type="journal article" date="2023" name="BMC Biol.">
        <title>The compact genome of the sponge Oopsacas minuta (Hexactinellida) is lacking key metazoan core genes.</title>
        <authorList>
            <person name="Santini S."/>
            <person name="Schenkelaars Q."/>
            <person name="Jourda C."/>
            <person name="Duchesne M."/>
            <person name="Belahbib H."/>
            <person name="Rocher C."/>
            <person name="Selva M."/>
            <person name="Riesgo A."/>
            <person name="Vervoort M."/>
            <person name="Leys S.P."/>
            <person name="Kodjabachian L."/>
            <person name="Le Bivic A."/>
            <person name="Borchiellini C."/>
            <person name="Claverie J.M."/>
            <person name="Renard E."/>
        </authorList>
    </citation>
    <scope>NUCLEOTIDE SEQUENCE [LARGE SCALE GENOMIC DNA]</scope>
    <source>
        <strain evidence="1">SPO-2</strain>
    </source>
</reference>
<evidence type="ECO:0000313" key="1">
    <source>
        <dbReference type="EMBL" id="KAI6646118.1"/>
    </source>
</evidence>
<comment type="caution">
    <text evidence="1">The sequence shown here is derived from an EMBL/GenBank/DDBJ whole genome shotgun (WGS) entry which is preliminary data.</text>
</comment>
<name>A0AAV7JBQ6_9METZ</name>
<dbReference type="EMBL" id="JAKMXF010000362">
    <property type="protein sequence ID" value="KAI6646118.1"/>
    <property type="molecule type" value="Genomic_DNA"/>
</dbReference>
<sequence length="126" mass="14982">MNKIESEDKESYFEKIEIILKLNWRADMRSGKKLNQIIDTKELCGLKKELLEVISENLNVRDTAELKNLRLEWNGKYSVERRKYEPIKLENEIKRLVSEKNKLISEKKDLKVQICCYSNALYQITS</sequence>
<gene>
    <name evidence="1" type="ORF">LOD99_9469</name>
</gene>
<proteinExistence type="predicted"/>
<organism evidence="1 2">
    <name type="scientific">Oopsacas minuta</name>
    <dbReference type="NCBI Taxonomy" id="111878"/>
    <lineage>
        <taxon>Eukaryota</taxon>
        <taxon>Metazoa</taxon>
        <taxon>Porifera</taxon>
        <taxon>Hexactinellida</taxon>
        <taxon>Hexasterophora</taxon>
        <taxon>Lyssacinosida</taxon>
        <taxon>Leucopsacidae</taxon>
        <taxon>Oopsacas</taxon>
    </lineage>
</organism>
<dbReference type="Proteomes" id="UP001165289">
    <property type="component" value="Unassembled WGS sequence"/>
</dbReference>
<evidence type="ECO:0000313" key="2">
    <source>
        <dbReference type="Proteomes" id="UP001165289"/>
    </source>
</evidence>
<dbReference type="AlphaFoldDB" id="A0AAV7JBQ6"/>
<protein>
    <submittedName>
        <fullName evidence="1">Uncharacterized protein</fullName>
    </submittedName>
</protein>
<keyword evidence="2" id="KW-1185">Reference proteome</keyword>
<accession>A0AAV7JBQ6</accession>